<comment type="similarity">
    <text evidence="2 8">Belongs to the cation transport ATPase (P-type) (TC 3.A.3) family. Type IB subfamily.</text>
</comment>
<dbReference type="SUPFAM" id="SSF81653">
    <property type="entry name" value="Calcium ATPase, transduction domain A"/>
    <property type="match status" value="1"/>
</dbReference>
<evidence type="ECO:0000256" key="5">
    <source>
        <dbReference type="ARBA" id="ARBA00022967"/>
    </source>
</evidence>
<feature type="transmembrane region" description="Helical" evidence="8">
    <location>
        <begin position="650"/>
        <end position="668"/>
    </location>
</feature>
<dbReference type="Gene3D" id="2.70.150.10">
    <property type="entry name" value="Calcium-transporting ATPase, cytoplasmic transduction domain A"/>
    <property type="match status" value="1"/>
</dbReference>
<reference evidence="10 11" key="1">
    <citation type="submission" date="2019-09" db="EMBL/GenBank/DDBJ databases">
        <title>Whole genome shotgun sequencing (WGS) of Ellagibacter isourolithinifaciens DSM 104140(T) and Adlercreutzia muris DSM 29508(T).</title>
        <authorList>
            <person name="Stoll D.A."/>
            <person name="Danylec N."/>
            <person name="Huch M."/>
        </authorList>
    </citation>
    <scope>NUCLEOTIDE SEQUENCE [LARGE SCALE GENOMIC DNA]</scope>
    <source>
        <strain evidence="10 11">DSM 29508</strain>
    </source>
</reference>
<protein>
    <submittedName>
        <fullName evidence="10">Heavy metal translocating P-type ATPase</fullName>
    </submittedName>
</protein>
<evidence type="ECO:0000256" key="1">
    <source>
        <dbReference type="ARBA" id="ARBA00004651"/>
    </source>
</evidence>
<dbReference type="PANTHER" id="PTHR48085">
    <property type="entry name" value="CADMIUM/ZINC-TRANSPORTING ATPASE HMA2-RELATED"/>
    <property type="match status" value="1"/>
</dbReference>
<dbReference type="EMBL" id="WAJS01000013">
    <property type="protein sequence ID" value="KAB1648719.1"/>
    <property type="molecule type" value="Genomic_DNA"/>
</dbReference>
<dbReference type="SUPFAM" id="SSF81660">
    <property type="entry name" value="Metal cation-transporting ATPase, ATP-binding domain N"/>
    <property type="match status" value="1"/>
</dbReference>
<feature type="transmembrane region" description="Helical" evidence="8">
    <location>
        <begin position="12"/>
        <end position="35"/>
    </location>
</feature>
<evidence type="ECO:0000256" key="6">
    <source>
        <dbReference type="ARBA" id="ARBA00022989"/>
    </source>
</evidence>
<dbReference type="InterPro" id="IPR027256">
    <property type="entry name" value="P-typ_ATPase_IB"/>
</dbReference>
<keyword evidence="3 8" id="KW-0812">Transmembrane</keyword>
<dbReference type="InterPro" id="IPR008250">
    <property type="entry name" value="ATPase_P-typ_transduc_dom_A_sf"/>
</dbReference>
<feature type="transmembrane region" description="Helical" evidence="8">
    <location>
        <begin position="625"/>
        <end position="644"/>
    </location>
</feature>
<feature type="transmembrane region" description="Helical" evidence="8">
    <location>
        <begin position="41"/>
        <end position="64"/>
    </location>
</feature>
<name>A0A7C8FT64_9ACTN</name>
<dbReference type="Proteomes" id="UP000479639">
    <property type="component" value="Unassembled WGS sequence"/>
</dbReference>
<dbReference type="FunFam" id="2.70.150.10:FF:000002">
    <property type="entry name" value="Copper-transporting ATPase 1, putative"/>
    <property type="match status" value="1"/>
</dbReference>
<dbReference type="InterPro" id="IPR036412">
    <property type="entry name" value="HAD-like_sf"/>
</dbReference>
<keyword evidence="8" id="KW-0067">ATP-binding</keyword>
<dbReference type="SFLD" id="SFLDG00002">
    <property type="entry name" value="C1.7:_P-type_atpase_like"/>
    <property type="match status" value="1"/>
</dbReference>
<feature type="transmembrane region" description="Helical" evidence="8">
    <location>
        <begin position="252"/>
        <end position="272"/>
    </location>
</feature>
<dbReference type="NCBIfam" id="TIGR01494">
    <property type="entry name" value="ATPase_P-type"/>
    <property type="match status" value="2"/>
</dbReference>
<evidence type="ECO:0000256" key="8">
    <source>
        <dbReference type="RuleBase" id="RU362081"/>
    </source>
</evidence>
<feature type="transmembrane region" description="Helical" evidence="8">
    <location>
        <begin position="76"/>
        <end position="93"/>
    </location>
</feature>
<keyword evidence="6 8" id="KW-1133">Transmembrane helix</keyword>
<dbReference type="PANTHER" id="PTHR48085:SF5">
    <property type="entry name" value="CADMIUM_ZINC-TRANSPORTING ATPASE HMA4-RELATED"/>
    <property type="match status" value="1"/>
</dbReference>
<dbReference type="Gene3D" id="3.40.50.1000">
    <property type="entry name" value="HAD superfamily/HAD-like"/>
    <property type="match status" value="1"/>
</dbReference>
<dbReference type="SUPFAM" id="SSF56784">
    <property type="entry name" value="HAD-like"/>
    <property type="match status" value="1"/>
</dbReference>
<evidence type="ECO:0000313" key="10">
    <source>
        <dbReference type="EMBL" id="KAB1648719.1"/>
    </source>
</evidence>
<evidence type="ECO:0000313" key="11">
    <source>
        <dbReference type="Proteomes" id="UP000479639"/>
    </source>
</evidence>
<keyword evidence="5" id="KW-1278">Translocase</keyword>
<organism evidence="10 11">
    <name type="scientific">Adlercreutzia muris</name>
    <dbReference type="NCBI Taxonomy" id="1796610"/>
    <lineage>
        <taxon>Bacteria</taxon>
        <taxon>Bacillati</taxon>
        <taxon>Actinomycetota</taxon>
        <taxon>Coriobacteriia</taxon>
        <taxon>Eggerthellales</taxon>
        <taxon>Eggerthellaceae</taxon>
        <taxon>Adlercreutzia</taxon>
    </lineage>
</organism>
<dbReference type="PROSITE" id="PS00154">
    <property type="entry name" value="ATPASE_E1_E2"/>
    <property type="match status" value="1"/>
</dbReference>
<evidence type="ECO:0000256" key="3">
    <source>
        <dbReference type="ARBA" id="ARBA00022692"/>
    </source>
</evidence>
<dbReference type="InterPro" id="IPR051014">
    <property type="entry name" value="Cation_Transport_ATPase_IB"/>
</dbReference>
<dbReference type="GO" id="GO:0005886">
    <property type="term" value="C:plasma membrane"/>
    <property type="evidence" value="ECO:0007669"/>
    <property type="project" value="UniProtKB-SubCell"/>
</dbReference>
<evidence type="ECO:0000256" key="2">
    <source>
        <dbReference type="ARBA" id="ARBA00006024"/>
    </source>
</evidence>
<keyword evidence="7 8" id="KW-0472">Membrane</keyword>
<evidence type="ECO:0000256" key="7">
    <source>
        <dbReference type="ARBA" id="ARBA00023136"/>
    </source>
</evidence>
<dbReference type="Gene3D" id="3.40.1110.10">
    <property type="entry name" value="Calcium-transporting ATPase, cytoplasmic domain N"/>
    <property type="match status" value="1"/>
</dbReference>
<feature type="transmembrane region" description="Helical" evidence="8">
    <location>
        <begin position="99"/>
        <end position="120"/>
    </location>
</feature>
<dbReference type="GO" id="GO:0016887">
    <property type="term" value="F:ATP hydrolysis activity"/>
    <property type="evidence" value="ECO:0007669"/>
    <property type="project" value="InterPro"/>
</dbReference>
<keyword evidence="8" id="KW-1003">Cell membrane</keyword>
<sequence>MSPKQKRLLTRIIVALVIFFAIIIVEETGLLRAAFGSPGDVYAEFALFLIPYLIAGYDVIASAFRNLFRGHALDEDFLMTVATFGAFALVLFPHTEPHMAEGAAVMLFFQVGELFQSYAVDKSRKSIADMMDIAPEFANVMEEGKLKQVDPFELAPDDEFIVMPGERIPLDGVILTGDSQIDTAALTGESVPRTARPGDEVISGCVNLTGKLTVRATKPFEDSTVSRILELVENAAEKKARTENFITRFARVYTPIVVGVAAVLAIVPPLLFGGDWADWVLRGLTFLVVSCPCALVISVPLSFFGGIGGASRLGILVKGSNYLEALGSTETVVFDKTGTLTDGTFAVTELACAPGVTEAELVATAAAAEAFSTHPIAQSVRAYGDAMAKGERSGGDAMANGERSGGDAMANAERPAANVAPLAERVRDVREVSGQGVEAVVDGRGVLVGNGKLMAAHGVPFQATDAAGTVLYVAADGAFLGTIVIADTIKPTAAQAIADLHAAGVRKTVMLTGDRTDVAASVAARLGIDEVHAELLPQDKVAEVEKLLAATERDTRGKGKLAFVGDGINDAPVLTRADIGIAMGAMGSDAAIEAADIVLMNDNPDDIAKAIDVARRTMRIVWQNIIFALGIKFAVLVLAAFGIANMWMAVFADVGVAVIAILNAMRAMNVSRYEKR</sequence>
<gene>
    <name evidence="10" type="ORF">F8D48_05405</name>
</gene>
<dbReference type="InterPro" id="IPR018303">
    <property type="entry name" value="ATPase_P-typ_P_site"/>
</dbReference>
<dbReference type="InterPro" id="IPR044492">
    <property type="entry name" value="P_typ_ATPase_HD_dom"/>
</dbReference>
<evidence type="ECO:0000256" key="4">
    <source>
        <dbReference type="ARBA" id="ARBA00022723"/>
    </source>
</evidence>
<dbReference type="InterPro" id="IPR023299">
    <property type="entry name" value="ATPase_P-typ_cyto_dom_N"/>
</dbReference>
<keyword evidence="8" id="KW-0547">Nucleotide-binding</keyword>
<dbReference type="GO" id="GO:0015086">
    <property type="term" value="F:cadmium ion transmembrane transporter activity"/>
    <property type="evidence" value="ECO:0007669"/>
    <property type="project" value="TreeGrafter"/>
</dbReference>
<dbReference type="GO" id="GO:0005524">
    <property type="term" value="F:ATP binding"/>
    <property type="evidence" value="ECO:0007669"/>
    <property type="project" value="UniProtKB-UniRule"/>
</dbReference>
<keyword evidence="4 8" id="KW-0479">Metal-binding</keyword>
<dbReference type="InterPro" id="IPR001757">
    <property type="entry name" value="P_typ_ATPase"/>
</dbReference>
<feature type="transmembrane region" description="Helical" evidence="8">
    <location>
        <begin position="284"/>
        <end position="304"/>
    </location>
</feature>
<keyword evidence="11" id="KW-1185">Reference proteome</keyword>
<comment type="caution">
    <text evidence="10">The sequence shown here is derived from an EMBL/GenBank/DDBJ whole genome shotgun (WGS) entry which is preliminary data.</text>
</comment>
<dbReference type="Pfam" id="PF00122">
    <property type="entry name" value="E1-E2_ATPase"/>
    <property type="match status" value="1"/>
</dbReference>
<feature type="domain" description="P-type ATPase A" evidence="9">
    <location>
        <begin position="134"/>
        <end position="233"/>
    </location>
</feature>
<dbReference type="SFLD" id="SFLDS00003">
    <property type="entry name" value="Haloacid_Dehalogenase"/>
    <property type="match status" value="1"/>
</dbReference>
<dbReference type="InterPro" id="IPR059000">
    <property type="entry name" value="ATPase_P-type_domA"/>
</dbReference>
<dbReference type="GO" id="GO:0019829">
    <property type="term" value="F:ATPase-coupled monoatomic cation transmembrane transporter activity"/>
    <property type="evidence" value="ECO:0007669"/>
    <property type="project" value="InterPro"/>
</dbReference>
<dbReference type="SFLD" id="SFLDF00027">
    <property type="entry name" value="p-type_atpase"/>
    <property type="match status" value="1"/>
</dbReference>
<proteinExistence type="inferred from homology"/>
<dbReference type="SUPFAM" id="SSF81665">
    <property type="entry name" value="Calcium ATPase, transmembrane domain M"/>
    <property type="match status" value="1"/>
</dbReference>
<dbReference type="InterPro" id="IPR023298">
    <property type="entry name" value="ATPase_P-typ_TM_dom_sf"/>
</dbReference>
<evidence type="ECO:0000259" key="9">
    <source>
        <dbReference type="Pfam" id="PF00122"/>
    </source>
</evidence>
<accession>A0A7C8FT64</accession>
<dbReference type="AlphaFoldDB" id="A0A7C8FT64"/>
<dbReference type="PRINTS" id="PR00119">
    <property type="entry name" value="CATATPASE"/>
</dbReference>
<dbReference type="InterPro" id="IPR023214">
    <property type="entry name" value="HAD_sf"/>
</dbReference>
<dbReference type="GO" id="GO:0046872">
    <property type="term" value="F:metal ion binding"/>
    <property type="evidence" value="ECO:0007669"/>
    <property type="project" value="UniProtKB-KW"/>
</dbReference>
<dbReference type="Pfam" id="PF00702">
    <property type="entry name" value="Hydrolase"/>
    <property type="match status" value="1"/>
</dbReference>
<comment type="subcellular location">
    <subcellularLocation>
        <location evidence="1">Cell membrane</location>
        <topology evidence="1">Multi-pass membrane protein</topology>
    </subcellularLocation>
</comment>
<dbReference type="NCBIfam" id="TIGR01525">
    <property type="entry name" value="ATPase-IB_hvy"/>
    <property type="match status" value="1"/>
</dbReference>
<dbReference type="RefSeq" id="WP_151430296.1">
    <property type="nucleotide sequence ID" value="NZ_JANJZI010000008.1"/>
</dbReference>